<dbReference type="EMBL" id="JAUEPP010000004">
    <property type="protein sequence ID" value="KAK3344755.1"/>
    <property type="molecule type" value="Genomic_DNA"/>
</dbReference>
<accession>A0AAE0JEM2</accession>
<organism evidence="1 2">
    <name type="scientific">Neurospora tetraspora</name>
    <dbReference type="NCBI Taxonomy" id="94610"/>
    <lineage>
        <taxon>Eukaryota</taxon>
        <taxon>Fungi</taxon>
        <taxon>Dikarya</taxon>
        <taxon>Ascomycota</taxon>
        <taxon>Pezizomycotina</taxon>
        <taxon>Sordariomycetes</taxon>
        <taxon>Sordariomycetidae</taxon>
        <taxon>Sordariales</taxon>
        <taxon>Sordariaceae</taxon>
        <taxon>Neurospora</taxon>
    </lineage>
</organism>
<reference evidence="1" key="2">
    <citation type="submission" date="2023-06" db="EMBL/GenBank/DDBJ databases">
        <authorList>
            <consortium name="Lawrence Berkeley National Laboratory"/>
            <person name="Haridas S."/>
            <person name="Hensen N."/>
            <person name="Bonometti L."/>
            <person name="Westerberg I."/>
            <person name="Brannstrom I.O."/>
            <person name="Guillou S."/>
            <person name="Cros-Aarteil S."/>
            <person name="Calhoun S."/>
            <person name="Kuo A."/>
            <person name="Mondo S."/>
            <person name="Pangilinan J."/>
            <person name="Riley R."/>
            <person name="Labutti K."/>
            <person name="Andreopoulos B."/>
            <person name="Lipzen A."/>
            <person name="Chen C."/>
            <person name="Yanf M."/>
            <person name="Daum C."/>
            <person name="Ng V."/>
            <person name="Clum A."/>
            <person name="Steindorff A."/>
            <person name="Ohm R."/>
            <person name="Martin F."/>
            <person name="Silar P."/>
            <person name="Natvig D."/>
            <person name="Lalanne C."/>
            <person name="Gautier V."/>
            <person name="Ament-Velasquez S.L."/>
            <person name="Kruys A."/>
            <person name="Hutchinson M.I."/>
            <person name="Powell A.J."/>
            <person name="Barry K."/>
            <person name="Miller A.N."/>
            <person name="Grigoriev I.V."/>
            <person name="Debuchy R."/>
            <person name="Gladieux P."/>
            <person name="Thoren M.H."/>
            <person name="Johannesson H."/>
        </authorList>
    </citation>
    <scope>NUCLEOTIDE SEQUENCE</scope>
    <source>
        <strain evidence="1">CBS 560.94</strain>
    </source>
</reference>
<evidence type="ECO:0000313" key="2">
    <source>
        <dbReference type="Proteomes" id="UP001278500"/>
    </source>
</evidence>
<dbReference type="AlphaFoldDB" id="A0AAE0JEM2"/>
<dbReference type="RefSeq" id="XP_062681368.1">
    <property type="nucleotide sequence ID" value="XM_062821551.1"/>
</dbReference>
<evidence type="ECO:0000313" key="1">
    <source>
        <dbReference type="EMBL" id="KAK3344755.1"/>
    </source>
</evidence>
<dbReference type="GeneID" id="87858705"/>
<dbReference type="Proteomes" id="UP001278500">
    <property type="component" value="Unassembled WGS sequence"/>
</dbReference>
<sequence length="207" mass="22590">MLHVSHWGPIACTCLQLHDMEAIEQHKSNQPIWSLLATTLPGIPWRRPIRWRQRPLHHALSNLPQFVPLVTRPFQTAGCGTGQWAKVGSGESFSTSMLHHLQHHSQKGFVVYIPTISLSAQFGCERTDTRQGDLDALVPPRKTPVSKHSKQTAFASVIIPLSLSRRCSEPSDKSSAISPTDAIAVVLSAAVSARAARCLALSPIPGC</sequence>
<reference evidence="1" key="1">
    <citation type="journal article" date="2023" name="Mol. Phylogenet. Evol.">
        <title>Genome-scale phylogeny and comparative genomics of the fungal order Sordariales.</title>
        <authorList>
            <person name="Hensen N."/>
            <person name="Bonometti L."/>
            <person name="Westerberg I."/>
            <person name="Brannstrom I.O."/>
            <person name="Guillou S."/>
            <person name="Cros-Aarteil S."/>
            <person name="Calhoun S."/>
            <person name="Haridas S."/>
            <person name="Kuo A."/>
            <person name="Mondo S."/>
            <person name="Pangilinan J."/>
            <person name="Riley R."/>
            <person name="LaButti K."/>
            <person name="Andreopoulos B."/>
            <person name="Lipzen A."/>
            <person name="Chen C."/>
            <person name="Yan M."/>
            <person name="Daum C."/>
            <person name="Ng V."/>
            <person name="Clum A."/>
            <person name="Steindorff A."/>
            <person name="Ohm R.A."/>
            <person name="Martin F."/>
            <person name="Silar P."/>
            <person name="Natvig D.O."/>
            <person name="Lalanne C."/>
            <person name="Gautier V."/>
            <person name="Ament-Velasquez S.L."/>
            <person name="Kruys A."/>
            <person name="Hutchinson M.I."/>
            <person name="Powell A.J."/>
            <person name="Barry K."/>
            <person name="Miller A.N."/>
            <person name="Grigoriev I.V."/>
            <person name="Debuchy R."/>
            <person name="Gladieux P."/>
            <person name="Hiltunen Thoren M."/>
            <person name="Johannesson H."/>
        </authorList>
    </citation>
    <scope>NUCLEOTIDE SEQUENCE</scope>
    <source>
        <strain evidence="1">CBS 560.94</strain>
    </source>
</reference>
<gene>
    <name evidence="1" type="ORF">B0H65DRAFT_184537</name>
</gene>
<keyword evidence="2" id="KW-1185">Reference proteome</keyword>
<protein>
    <submittedName>
        <fullName evidence="1">Uncharacterized protein</fullName>
    </submittedName>
</protein>
<proteinExistence type="predicted"/>
<comment type="caution">
    <text evidence="1">The sequence shown here is derived from an EMBL/GenBank/DDBJ whole genome shotgun (WGS) entry which is preliminary data.</text>
</comment>
<name>A0AAE0JEM2_9PEZI</name>